<dbReference type="GO" id="GO:0004497">
    <property type="term" value="F:monooxygenase activity"/>
    <property type="evidence" value="ECO:0007669"/>
    <property type="project" value="UniProtKB-KW"/>
</dbReference>
<name>A0A7V5CU31_9BACT</name>
<accession>A0A7V5CU31</accession>
<dbReference type="EMBL" id="DTKL01000055">
    <property type="protein sequence ID" value="HGY94725.1"/>
    <property type="molecule type" value="Genomic_DNA"/>
</dbReference>
<dbReference type="SUPFAM" id="SSF54909">
    <property type="entry name" value="Dimeric alpha+beta barrel"/>
    <property type="match status" value="1"/>
</dbReference>
<proteinExistence type="predicted"/>
<protein>
    <submittedName>
        <fullName evidence="1">Antibiotic biosynthesis monooxygenase</fullName>
    </submittedName>
</protein>
<evidence type="ECO:0000313" key="1">
    <source>
        <dbReference type="EMBL" id="HGY94725.1"/>
    </source>
</evidence>
<keyword evidence="1" id="KW-0560">Oxidoreductase</keyword>
<organism evidence="1">
    <name type="scientific">Acidobacterium capsulatum</name>
    <dbReference type="NCBI Taxonomy" id="33075"/>
    <lineage>
        <taxon>Bacteria</taxon>
        <taxon>Pseudomonadati</taxon>
        <taxon>Acidobacteriota</taxon>
        <taxon>Terriglobia</taxon>
        <taxon>Terriglobales</taxon>
        <taxon>Acidobacteriaceae</taxon>
        <taxon>Acidobacterium</taxon>
    </lineage>
</organism>
<gene>
    <name evidence="1" type="ORF">ENW50_08610</name>
</gene>
<keyword evidence="1" id="KW-0503">Monooxygenase</keyword>
<dbReference type="InterPro" id="IPR011008">
    <property type="entry name" value="Dimeric_a/b-barrel"/>
</dbReference>
<reference evidence="1" key="1">
    <citation type="journal article" date="2020" name="mSystems">
        <title>Genome- and Community-Level Interaction Insights into Carbon Utilization and Element Cycling Functions of Hydrothermarchaeota in Hydrothermal Sediment.</title>
        <authorList>
            <person name="Zhou Z."/>
            <person name="Liu Y."/>
            <person name="Xu W."/>
            <person name="Pan J."/>
            <person name="Luo Z.H."/>
            <person name="Li M."/>
        </authorList>
    </citation>
    <scope>NUCLEOTIDE SEQUENCE [LARGE SCALE GENOMIC DNA]</scope>
    <source>
        <strain evidence="1">SpSt-855</strain>
    </source>
</reference>
<sequence length="108" mass="11957">MIARHWRGWTTPENADAYESLLQTHILPEIEKIEGHCGGYLLRKDGPAEVEFIVLNLFDSLEAVKRFAGPDYSVAVFEPEALALLSRMEPTAVHYEVLRGGSSDAGGK</sequence>
<comment type="caution">
    <text evidence="1">The sequence shown here is derived from an EMBL/GenBank/DDBJ whole genome shotgun (WGS) entry which is preliminary data.</text>
</comment>
<dbReference type="AlphaFoldDB" id="A0A7V5CU31"/>